<gene>
    <name evidence="1" type="ORF">U9M48_012079</name>
</gene>
<dbReference type="SUPFAM" id="SSF53098">
    <property type="entry name" value="Ribonuclease H-like"/>
    <property type="match status" value="1"/>
</dbReference>
<dbReference type="PANTHER" id="PTHR37984">
    <property type="entry name" value="PROTEIN CBG26694"/>
    <property type="match status" value="1"/>
</dbReference>
<dbReference type="InterPro" id="IPR050951">
    <property type="entry name" value="Retrovirus_Pol_polyprotein"/>
</dbReference>
<keyword evidence="2" id="KW-1185">Reference proteome</keyword>
<protein>
    <recommendedName>
        <fullName evidence="3">Integrase catalytic domain-containing protein</fullName>
    </recommendedName>
</protein>
<evidence type="ECO:0000313" key="2">
    <source>
        <dbReference type="Proteomes" id="UP001341281"/>
    </source>
</evidence>
<dbReference type="EMBL" id="CP144747">
    <property type="protein sequence ID" value="WVZ62317.1"/>
    <property type="molecule type" value="Genomic_DNA"/>
</dbReference>
<dbReference type="InterPro" id="IPR036397">
    <property type="entry name" value="RNaseH_sf"/>
</dbReference>
<dbReference type="AlphaFoldDB" id="A0AAQ3SXG3"/>
<organism evidence="1 2">
    <name type="scientific">Paspalum notatum var. saurae</name>
    <dbReference type="NCBI Taxonomy" id="547442"/>
    <lineage>
        <taxon>Eukaryota</taxon>
        <taxon>Viridiplantae</taxon>
        <taxon>Streptophyta</taxon>
        <taxon>Embryophyta</taxon>
        <taxon>Tracheophyta</taxon>
        <taxon>Spermatophyta</taxon>
        <taxon>Magnoliopsida</taxon>
        <taxon>Liliopsida</taxon>
        <taxon>Poales</taxon>
        <taxon>Poaceae</taxon>
        <taxon>PACMAD clade</taxon>
        <taxon>Panicoideae</taxon>
        <taxon>Andropogonodae</taxon>
        <taxon>Paspaleae</taxon>
        <taxon>Paspalinae</taxon>
        <taxon>Paspalum</taxon>
    </lineage>
</organism>
<name>A0AAQ3SXG3_PASNO</name>
<dbReference type="InterPro" id="IPR012337">
    <property type="entry name" value="RNaseH-like_sf"/>
</dbReference>
<sequence>MPRVHGKSVILTVVDRFLKYAHFIALGHTYTASFVARAFIEEIVCLHGFLSSIVCDQDPVFTSVV</sequence>
<proteinExistence type="predicted"/>
<dbReference type="GO" id="GO:0003676">
    <property type="term" value="F:nucleic acid binding"/>
    <property type="evidence" value="ECO:0007669"/>
    <property type="project" value="InterPro"/>
</dbReference>
<dbReference type="Proteomes" id="UP001341281">
    <property type="component" value="Chromosome 03"/>
</dbReference>
<evidence type="ECO:0000313" key="1">
    <source>
        <dbReference type="EMBL" id="WVZ62317.1"/>
    </source>
</evidence>
<dbReference type="Gene3D" id="3.30.420.10">
    <property type="entry name" value="Ribonuclease H-like superfamily/Ribonuclease H"/>
    <property type="match status" value="1"/>
</dbReference>
<dbReference type="PANTHER" id="PTHR37984:SF5">
    <property type="entry name" value="PROTEIN NYNRIN-LIKE"/>
    <property type="match status" value="1"/>
</dbReference>
<reference evidence="1 2" key="1">
    <citation type="submission" date="2024-02" db="EMBL/GenBank/DDBJ databases">
        <title>High-quality chromosome-scale genome assembly of Pensacola bahiagrass (Paspalum notatum Flugge var. saurae).</title>
        <authorList>
            <person name="Vega J.M."/>
            <person name="Podio M."/>
            <person name="Orjuela J."/>
            <person name="Siena L.A."/>
            <person name="Pessino S.C."/>
            <person name="Combes M.C."/>
            <person name="Mariac C."/>
            <person name="Albertini E."/>
            <person name="Pupilli F."/>
            <person name="Ortiz J.P.A."/>
            <person name="Leblanc O."/>
        </authorList>
    </citation>
    <scope>NUCLEOTIDE SEQUENCE [LARGE SCALE GENOMIC DNA]</scope>
    <source>
        <strain evidence="1">R1</strain>
        <tissue evidence="1">Leaf</tissue>
    </source>
</reference>
<accession>A0AAQ3SXG3</accession>
<evidence type="ECO:0008006" key="3">
    <source>
        <dbReference type="Google" id="ProtNLM"/>
    </source>
</evidence>